<evidence type="ECO:0008006" key="5">
    <source>
        <dbReference type="Google" id="ProtNLM"/>
    </source>
</evidence>
<dbReference type="EMBL" id="LCWV01000008">
    <property type="protein sequence ID" value="PWI71169.1"/>
    <property type="molecule type" value="Genomic_DNA"/>
</dbReference>
<sequence>MPQTDRTPAEPNGQIVHTPRKKADVVRTVCMQSTCASTTNDLTPCPYVTHLAAFAAAAGDTAVNDACPADADAYANPALTPPATIATRDWSATPPSRRGLVFPALLRMPDRFGRGGEGADQGLFALAQLNPLSSRDGASSELDRLCLLFETVSSTGAIRLQRPVTNLPLVIRPPTPRRIKVETSMFSNGNDIIRCPRCSIPVSTSQPLSECFNCAAKEELARQHDDEPKPTPAMTATTRQAARAHFPPSAWSPSTTDDEREDDPPPAYNTFVRHVGTQMPLSRSYTIGRRGVVTEPLPRAISDLELQTSVLDYEDWAAGGSGWSGAREAAVGEHDENIEAGIRARNGDNERGMSIQPLDTSTQLSSPGRPAWENARALAVTCALLLILLSTAVVSLGLVLLMEQEHRSPI</sequence>
<feature type="transmembrane region" description="Helical" evidence="2">
    <location>
        <begin position="377"/>
        <end position="401"/>
    </location>
</feature>
<keyword evidence="2" id="KW-1133">Transmembrane helix</keyword>
<name>A0A2U3E9K7_PURLI</name>
<evidence type="ECO:0000256" key="1">
    <source>
        <dbReference type="SAM" id="MobiDB-lite"/>
    </source>
</evidence>
<keyword evidence="2" id="KW-0812">Transmembrane</keyword>
<feature type="compositionally biased region" description="Low complexity" evidence="1">
    <location>
        <begin position="232"/>
        <end position="244"/>
    </location>
</feature>
<proteinExistence type="predicted"/>
<gene>
    <name evidence="3" type="ORF">PCL_12537</name>
</gene>
<feature type="region of interest" description="Disordered" evidence="1">
    <location>
        <begin position="1"/>
        <end position="20"/>
    </location>
</feature>
<evidence type="ECO:0000313" key="3">
    <source>
        <dbReference type="EMBL" id="PWI71169.1"/>
    </source>
</evidence>
<organism evidence="3 4">
    <name type="scientific">Purpureocillium lilacinum</name>
    <name type="common">Paecilomyces lilacinus</name>
    <dbReference type="NCBI Taxonomy" id="33203"/>
    <lineage>
        <taxon>Eukaryota</taxon>
        <taxon>Fungi</taxon>
        <taxon>Dikarya</taxon>
        <taxon>Ascomycota</taxon>
        <taxon>Pezizomycotina</taxon>
        <taxon>Sordariomycetes</taxon>
        <taxon>Hypocreomycetidae</taxon>
        <taxon>Hypocreales</taxon>
        <taxon>Ophiocordycipitaceae</taxon>
        <taxon>Purpureocillium</taxon>
    </lineage>
</organism>
<protein>
    <recommendedName>
        <fullName evidence="5">Transmembrane protein</fullName>
    </recommendedName>
</protein>
<keyword evidence="2" id="KW-0472">Membrane</keyword>
<feature type="region of interest" description="Disordered" evidence="1">
    <location>
        <begin position="222"/>
        <end position="266"/>
    </location>
</feature>
<feature type="compositionally biased region" description="Polar residues" evidence="1">
    <location>
        <begin position="357"/>
        <end position="366"/>
    </location>
</feature>
<dbReference type="Proteomes" id="UP000245956">
    <property type="component" value="Unassembled WGS sequence"/>
</dbReference>
<dbReference type="AlphaFoldDB" id="A0A2U3E9K7"/>
<evidence type="ECO:0000313" key="4">
    <source>
        <dbReference type="Proteomes" id="UP000245956"/>
    </source>
</evidence>
<feature type="region of interest" description="Disordered" evidence="1">
    <location>
        <begin position="344"/>
        <end position="367"/>
    </location>
</feature>
<comment type="caution">
    <text evidence="3">The sequence shown here is derived from an EMBL/GenBank/DDBJ whole genome shotgun (WGS) entry which is preliminary data.</text>
</comment>
<reference evidence="3 4" key="1">
    <citation type="journal article" date="2016" name="Front. Microbiol.">
        <title>Genome and transcriptome sequences reveal the specific parasitism of the nematophagous Purpureocillium lilacinum 36-1.</title>
        <authorList>
            <person name="Xie J."/>
            <person name="Li S."/>
            <person name="Mo C."/>
            <person name="Xiao X."/>
            <person name="Peng D."/>
            <person name="Wang G."/>
            <person name="Xiao Y."/>
        </authorList>
    </citation>
    <scope>NUCLEOTIDE SEQUENCE [LARGE SCALE GENOMIC DNA]</scope>
    <source>
        <strain evidence="3 4">36-1</strain>
    </source>
</reference>
<evidence type="ECO:0000256" key="2">
    <source>
        <dbReference type="SAM" id="Phobius"/>
    </source>
</evidence>
<accession>A0A2U3E9K7</accession>